<dbReference type="RefSeq" id="WP_274354588.1">
    <property type="nucleotide sequence ID" value="NZ_JAQZSM010000085.1"/>
</dbReference>
<reference evidence="2" key="1">
    <citation type="submission" date="2023-02" db="EMBL/GenBank/DDBJ databases">
        <title>Description of Roseinatronobacter alkalisoli sp. nov., an alkaliphilic bacerium isolated from soda soil.</title>
        <authorList>
            <person name="Wei W."/>
        </authorList>
    </citation>
    <scope>NUCLEOTIDE SEQUENCE</scope>
    <source>
        <strain evidence="2">HJB301</strain>
    </source>
</reference>
<comment type="caution">
    <text evidence="2">The sequence shown here is derived from an EMBL/GenBank/DDBJ whole genome shotgun (WGS) entry which is preliminary data.</text>
</comment>
<protein>
    <submittedName>
        <fullName evidence="2">Type II toxin-antitoxin system VapB family antitoxin</fullName>
    </submittedName>
</protein>
<gene>
    <name evidence="2" type="ORF">PUT78_23205</name>
</gene>
<organism evidence="2 3">
    <name type="scientific">Roseinatronobacter alkalisoli</name>
    <dbReference type="NCBI Taxonomy" id="3028235"/>
    <lineage>
        <taxon>Bacteria</taxon>
        <taxon>Pseudomonadati</taxon>
        <taxon>Pseudomonadota</taxon>
        <taxon>Alphaproteobacteria</taxon>
        <taxon>Rhodobacterales</taxon>
        <taxon>Paracoccaceae</taxon>
        <taxon>Roseinatronobacter</taxon>
    </lineage>
</organism>
<evidence type="ECO:0000313" key="3">
    <source>
        <dbReference type="Proteomes" id="UP001431784"/>
    </source>
</evidence>
<dbReference type="Proteomes" id="UP001431784">
    <property type="component" value="Unassembled WGS sequence"/>
</dbReference>
<dbReference type="InterPro" id="IPR011660">
    <property type="entry name" value="VapB-like"/>
</dbReference>
<accession>A0ABT5TIA1</accession>
<feature type="region of interest" description="Disordered" evidence="1">
    <location>
        <begin position="58"/>
        <end position="81"/>
    </location>
</feature>
<name>A0ABT5TIA1_9RHOB</name>
<dbReference type="EMBL" id="JAQZSM010000085">
    <property type="protein sequence ID" value="MDD7973937.1"/>
    <property type="molecule type" value="Genomic_DNA"/>
</dbReference>
<proteinExistence type="predicted"/>
<evidence type="ECO:0000256" key="1">
    <source>
        <dbReference type="SAM" id="MobiDB-lite"/>
    </source>
</evidence>
<evidence type="ECO:0000313" key="2">
    <source>
        <dbReference type="EMBL" id="MDD7973937.1"/>
    </source>
</evidence>
<sequence length="81" mass="8897">MPLYIKDPDVDQLAERFRAASGAKNKTEAVRAALLNSIADLEKRETLAERVAKVQRKAAAAGLGPRKADDKPFMDELWGDS</sequence>
<keyword evidence="3" id="KW-1185">Reference proteome</keyword>
<dbReference type="Pfam" id="PF07704">
    <property type="entry name" value="PSK_trans_fac"/>
    <property type="match status" value="1"/>
</dbReference>